<protein>
    <submittedName>
        <fullName evidence="1">Uncharacterized protein</fullName>
    </submittedName>
</protein>
<name>A0A0F9H4N6_9ZZZZ</name>
<gene>
    <name evidence="1" type="ORF">LCGC14_2043280</name>
</gene>
<organism evidence="1">
    <name type="scientific">marine sediment metagenome</name>
    <dbReference type="NCBI Taxonomy" id="412755"/>
    <lineage>
        <taxon>unclassified sequences</taxon>
        <taxon>metagenomes</taxon>
        <taxon>ecological metagenomes</taxon>
    </lineage>
</organism>
<dbReference type="EMBL" id="LAZR01023994">
    <property type="protein sequence ID" value="KKL76605.1"/>
    <property type="molecule type" value="Genomic_DNA"/>
</dbReference>
<proteinExistence type="predicted"/>
<dbReference type="AlphaFoldDB" id="A0A0F9H4N6"/>
<evidence type="ECO:0000313" key="1">
    <source>
        <dbReference type="EMBL" id="KKL76605.1"/>
    </source>
</evidence>
<sequence>MYAVEVVALRGRHELEGEMMKPDEKLALNILAVAIAEHASKARNIGDKKGRLLGMEIAAEEAVDAVRRWQSAGRTYGANAEQLLHISVLQNTVTLQIL</sequence>
<accession>A0A0F9H4N6</accession>
<reference evidence="1" key="1">
    <citation type="journal article" date="2015" name="Nature">
        <title>Complex archaea that bridge the gap between prokaryotes and eukaryotes.</title>
        <authorList>
            <person name="Spang A."/>
            <person name="Saw J.H."/>
            <person name="Jorgensen S.L."/>
            <person name="Zaremba-Niedzwiedzka K."/>
            <person name="Martijn J."/>
            <person name="Lind A.E."/>
            <person name="van Eijk R."/>
            <person name="Schleper C."/>
            <person name="Guy L."/>
            <person name="Ettema T.J."/>
        </authorList>
    </citation>
    <scope>NUCLEOTIDE SEQUENCE</scope>
</reference>
<comment type="caution">
    <text evidence="1">The sequence shown here is derived from an EMBL/GenBank/DDBJ whole genome shotgun (WGS) entry which is preliminary data.</text>
</comment>